<dbReference type="GO" id="GO:0005524">
    <property type="term" value="F:ATP binding"/>
    <property type="evidence" value="ECO:0007669"/>
    <property type="project" value="UniProtKB-UniRule"/>
</dbReference>
<dbReference type="EMBL" id="AP019860">
    <property type="protein sequence ID" value="BBM88289.1"/>
    <property type="molecule type" value="Genomic_DNA"/>
</dbReference>
<dbReference type="Pfam" id="PF12895">
    <property type="entry name" value="ANAPC3"/>
    <property type="match status" value="2"/>
</dbReference>
<evidence type="ECO:0000313" key="8">
    <source>
        <dbReference type="EMBL" id="BBM88289.1"/>
    </source>
</evidence>
<feature type="repeat" description="TPR" evidence="5">
    <location>
        <begin position="1310"/>
        <end position="1343"/>
    </location>
</feature>
<organism evidence="8 9">
    <name type="scientific">Uabimicrobium amorphum</name>
    <dbReference type="NCBI Taxonomy" id="2596890"/>
    <lineage>
        <taxon>Bacteria</taxon>
        <taxon>Pseudomonadati</taxon>
        <taxon>Planctomycetota</taxon>
        <taxon>Candidatus Uabimicrobiia</taxon>
        <taxon>Candidatus Uabimicrobiales</taxon>
        <taxon>Candidatus Uabimicrobiaceae</taxon>
        <taxon>Candidatus Uabimicrobium</taxon>
    </lineage>
</organism>
<dbReference type="Proteomes" id="UP000326354">
    <property type="component" value="Chromosome"/>
</dbReference>
<evidence type="ECO:0000256" key="6">
    <source>
        <dbReference type="PROSITE-ProRule" id="PRU10141"/>
    </source>
</evidence>
<dbReference type="Pfam" id="PF00515">
    <property type="entry name" value="TPR_1"/>
    <property type="match status" value="1"/>
</dbReference>
<dbReference type="SUPFAM" id="SSF48452">
    <property type="entry name" value="TPR-like"/>
    <property type="match status" value="3"/>
</dbReference>
<keyword evidence="9" id="KW-1185">Reference proteome</keyword>
<dbReference type="PROSITE" id="PS00107">
    <property type="entry name" value="PROTEIN_KINASE_ATP"/>
    <property type="match status" value="1"/>
</dbReference>
<dbReference type="CDD" id="cd14014">
    <property type="entry name" value="STKc_PknB_like"/>
    <property type="match status" value="1"/>
</dbReference>
<dbReference type="Gene3D" id="1.10.510.10">
    <property type="entry name" value="Transferase(Phosphotransferase) domain 1"/>
    <property type="match status" value="1"/>
</dbReference>
<keyword evidence="4 6" id="KW-0067">ATP-binding</keyword>
<dbReference type="SMART" id="SM00028">
    <property type="entry name" value="TPR"/>
    <property type="match status" value="15"/>
</dbReference>
<keyword evidence="1" id="KW-0677">Repeat</keyword>
<reference evidence="8 9" key="1">
    <citation type="submission" date="2019-08" db="EMBL/GenBank/DDBJ databases">
        <title>Complete genome sequence of Candidatus Uab amorphum.</title>
        <authorList>
            <person name="Shiratori T."/>
            <person name="Suzuki S."/>
            <person name="Kakizawa Y."/>
            <person name="Ishida K."/>
        </authorList>
    </citation>
    <scope>NUCLEOTIDE SEQUENCE [LARGE SCALE GENOMIC DNA]</scope>
    <source>
        <strain evidence="8 9">SRT547</strain>
    </source>
</reference>
<dbReference type="RefSeq" id="WP_152021907.1">
    <property type="nucleotide sequence ID" value="NZ_AP019860.1"/>
</dbReference>
<protein>
    <submittedName>
        <fullName evidence="8">Serine/threonine protein kinase</fullName>
    </submittedName>
</protein>
<dbReference type="PANTHER" id="PTHR44858:SF1">
    <property type="entry name" value="UDP-N-ACETYLGLUCOSAMINE--PEPTIDE N-ACETYLGLUCOSAMINYLTRANSFERASE SPINDLY-RELATED"/>
    <property type="match status" value="1"/>
</dbReference>
<dbReference type="SMART" id="SM00220">
    <property type="entry name" value="S_TKc"/>
    <property type="match status" value="1"/>
</dbReference>
<keyword evidence="8" id="KW-0723">Serine/threonine-protein kinase</keyword>
<keyword evidence="2 6" id="KW-0547">Nucleotide-binding</keyword>
<dbReference type="Pfam" id="PF13432">
    <property type="entry name" value="TPR_16"/>
    <property type="match status" value="1"/>
</dbReference>
<dbReference type="InterPro" id="IPR008271">
    <property type="entry name" value="Ser/Thr_kinase_AS"/>
</dbReference>
<dbReference type="PROSITE" id="PS50005">
    <property type="entry name" value="TPR"/>
    <property type="match status" value="4"/>
</dbReference>
<dbReference type="Gene3D" id="3.30.200.20">
    <property type="entry name" value="Phosphorylase Kinase, domain 1"/>
    <property type="match status" value="1"/>
</dbReference>
<dbReference type="InterPro" id="IPR000719">
    <property type="entry name" value="Prot_kinase_dom"/>
</dbReference>
<dbReference type="OrthoDB" id="6111975at2"/>
<dbReference type="InterPro" id="IPR011009">
    <property type="entry name" value="Kinase-like_dom_sf"/>
</dbReference>
<dbReference type="GO" id="GO:0004674">
    <property type="term" value="F:protein serine/threonine kinase activity"/>
    <property type="evidence" value="ECO:0007669"/>
    <property type="project" value="UniProtKB-KW"/>
</dbReference>
<feature type="binding site" evidence="6">
    <location>
        <position position="356"/>
    </location>
    <ligand>
        <name>ATP</name>
        <dbReference type="ChEBI" id="CHEBI:30616"/>
    </ligand>
</feature>
<dbReference type="InterPro" id="IPR011990">
    <property type="entry name" value="TPR-like_helical_dom_sf"/>
</dbReference>
<evidence type="ECO:0000256" key="3">
    <source>
        <dbReference type="ARBA" id="ARBA00022803"/>
    </source>
</evidence>
<keyword evidence="8" id="KW-0808">Transferase</keyword>
<dbReference type="InterPro" id="IPR050498">
    <property type="entry name" value="Ycf3"/>
</dbReference>
<dbReference type="InterPro" id="IPR017441">
    <property type="entry name" value="Protein_kinase_ATP_BS"/>
</dbReference>
<feature type="repeat" description="TPR" evidence="5">
    <location>
        <begin position="937"/>
        <end position="970"/>
    </location>
</feature>
<keyword evidence="8" id="KW-0418">Kinase</keyword>
<dbReference type="InterPro" id="IPR019734">
    <property type="entry name" value="TPR_rpt"/>
</dbReference>
<evidence type="ECO:0000256" key="4">
    <source>
        <dbReference type="ARBA" id="ARBA00022840"/>
    </source>
</evidence>
<feature type="domain" description="Protein kinase" evidence="7">
    <location>
        <begin position="327"/>
        <end position="588"/>
    </location>
</feature>
<evidence type="ECO:0000256" key="5">
    <source>
        <dbReference type="PROSITE-ProRule" id="PRU00339"/>
    </source>
</evidence>
<name>A0A5S9IUD6_UABAM</name>
<proteinExistence type="predicted"/>
<dbReference type="Pfam" id="PF00069">
    <property type="entry name" value="Pkinase"/>
    <property type="match status" value="1"/>
</dbReference>
<dbReference type="PROSITE" id="PS50293">
    <property type="entry name" value="TPR_REGION"/>
    <property type="match status" value="1"/>
</dbReference>
<dbReference type="Gene3D" id="1.25.40.10">
    <property type="entry name" value="Tetratricopeptide repeat domain"/>
    <property type="match status" value="6"/>
</dbReference>
<dbReference type="PROSITE" id="PS50011">
    <property type="entry name" value="PROTEIN_KINASE_DOM"/>
    <property type="match status" value="1"/>
</dbReference>
<evidence type="ECO:0000313" key="9">
    <source>
        <dbReference type="Proteomes" id="UP000326354"/>
    </source>
</evidence>
<evidence type="ECO:0000259" key="7">
    <source>
        <dbReference type="PROSITE" id="PS50011"/>
    </source>
</evidence>
<sequence>METNTATIEKLMDTLQGLCSVAKGSLEIKNAYVIKQFNFENGEFTSWFTSNRNRQMGNIGFSLLQEGFISCKNLYNAFLEQVELRQHYCDILIENRSLSPQNLQVAINGSIFEEIAEVFTWKEINFKVLERQIEQSSMYGNPYLHSFKFSTSIAKIISQIPMYLQRWSIVCEQLQNLDVILRINPGLEEDLYKYVQDHYILYKNDLSGDENSIFLNSISQRLEKNLLFFDKHMTLREVLPLLSMDPLAFCSLTVDLVKYNYLSEVSVDEITALSKKENNMLETKRLTNVALSVENESTSHRPSTPKYGAETVKLDSSQSLEERFPGYEILEELGRGAMGTVYKARQKSLNRDVAIKVVRPNLTIDDMYIKRLELEAKTMAKLRHPNIVAAIDFGFHKNLCYIVMEYIPGGVTLQDIIKERDHISEKEALRIGIFIAEALKYLEHNHLVHRDIKPSNILLDRGQTAKLADLGLIKDTKSDSEITFPGAAVGTPAYMSPEQLQMDEVIDVRSDIYSLGATLFYALTGKSRFNNATSPGVIYHKIVSQGSAYVRKEKSLSPVIRKVLVKMLEPDREKRYQNPQQLIRDLELARKGKNTSRSSANSWRRPLLTAIVFGMIIALLPWGQFFATNVEKQSVAQKKDKVEDNKQYRAKDVAENIEKPEQQKDQLPDVHITIEDPQDDYLQNEIFEELLAEFNDKKYQKVISEIDLLDSEEITDELINLQGQCYIRLRKYKQALVNFERLASRKETQLARIGTAMCYYLQNKFPKALAVLQDGQNTENIDFFYLRARIYFQLQEIEKARKDLNYILQKSPDFWKANYLLSFIWLKQQPQRALESLDISLENGAEKEDAVTLGWLYYYKGFIYYQLKDLVAAKKYFRLSYKNLATQDALFYLGLLTEKRNKKRSIELYTNALTRQKLSALNIYDVDMEDAFLIPQKAIHLQRGKMFGELNNYQRAQQEYQRAIQLDTKYLPALKGVYELQKKRKEFVQAISSLELIIELQPQNIDNYWQRANLNYKLGKYKKVLVDCKKLHERSFAKEKILYLRMKSYIALKDKRALNDIETWLRKHPKDVKITLHQAQLQHSLGKINEAIKSYESVFKQQTKNREAYTYLENVYLQRKEYDKLVHLYEKLLDIYPENIEYLYGAARCYISLEEYRKSVGHLQAIQKLKPGYLESLYYLGYGYYFTGNKERALSALSLAIKHRTKNEEAYYLRGNIYYRDKMYRKAVIDLSRYLKYFSQNTTALSLRAQSYQNLRLYGRALKDYRSLVILSPQKYKYFEKKGCCEVKLMLYKQAVGSFSRAKEHISLEADSYQYLGYCYSQLGKLDKAIANYQLALKMNPSHALARANYAITLYSMKKYKAALQQISKAIALDRSNTDSLENRGKIYLKLEEYQNAVVDFSTVTQLDPENRDAFYYLALSHYKLRNFSQAELYFKQALFGSKKKDLAKKYLQIISEIKSK</sequence>
<dbReference type="SUPFAM" id="SSF56112">
    <property type="entry name" value="Protein kinase-like (PK-like)"/>
    <property type="match status" value="1"/>
</dbReference>
<evidence type="ECO:0000256" key="1">
    <source>
        <dbReference type="ARBA" id="ARBA00022737"/>
    </source>
</evidence>
<evidence type="ECO:0000256" key="2">
    <source>
        <dbReference type="ARBA" id="ARBA00022741"/>
    </source>
</evidence>
<feature type="repeat" description="TPR" evidence="5">
    <location>
        <begin position="1378"/>
        <end position="1411"/>
    </location>
</feature>
<gene>
    <name evidence="8" type="ORF">UABAM_06710</name>
</gene>
<dbReference type="Pfam" id="PF13181">
    <property type="entry name" value="TPR_8"/>
    <property type="match status" value="1"/>
</dbReference>
<dbReference type="KEGG" id="uam:UABAM_06710"/>
<feature type="repeat" description="TPR" evidence="5">
    <location>
        <begin position="1106"/>
        <end position="1139"/>
    </location>
</feature>
<dbReference type="PANTHER" id="PTHR44858">
    <property type="entry name" value="TETRATRICOPEPTIDE REPEAT PROTEIN 6"/>
    <property type="match status" value="1"/>
</dbReference>
<accession>A0A5S9IUD6</accession>
<keyword evidence="3 5" id="KW-0802">TPR repeat</keyword>
<dbReference type="PROSITE" id="PS00108">
    <property type="entry name" value="PROTEIN_KINASE_ST"/>
    <property type="match status" value="1"/>
</dbReference>